<dbReference type="InterPro" id="IPR036390">
    <property type="entry name" value="WH_DNA-bd_sf"/>
</dbReference>
<dbReference type="PROSITE" id="PS51063">
    <property type="entry name" value="HTH_CRP_2"/>
    <property type="match status" value="1"/>
</dbReference>
<dbReference type="InterPro" id="IPR018490">
    <property type="entry name" value="cNMP-bd_dom_sf"/>
</dbReference>
<dbReference type="PROSITE" id="PS50042">
    <property type="entry name" value="CNMP_BINDING_3"/>
    <property type="match status" value="1"/>
</dbReference>
<dbReference type="InterPro" id="IPR000595">
    <property type="entry name" value="cNMP-bd_dom"/>
</dbReference>
<evidence type="ECO:0000259" key="4">
    <source>
        <dbReference type="PROSITE" id="PS50042"/>
    </source>
</evidence>
<protein>
    <submittedName>
        <fullName evidence="6">CRP-like cAMP-binding protein</fullName>
    </submittedName>
</protein>
<dbReference type="Proteomes" id="UP001241537">
    <property type="component" value="Unassembled WGS sequence"/>
</dbReference>
<dbReference type="PANTHER" id="PTHR24567:SF58">
    <property type="entry name" value="CYCLIC AMP-BINDING REGULATORY PROTEIN"/>
    <property type="match status" value="1"/>
</dbReference>
<dbReference type="GO" id="GO:0005829">
    <property type="term" value="C:cytosol"/>
    <property type="evidence" value="ECO:0007669"/>
    <property type="project" value="TreeGrafter"/>
</dbReference>
<organism evidence="6 7">
    <name type="scientific">Moryella indoligenes</name>
    <dbReference type="NCBI Taxonomy" id="371674"/>
    <lineage>
        <taxon>Bacteria</taxon>
        <taxon>Bacillati</taxon>
        <taxon>Bacillota</taxon>
        <taxon>Clostridia</taxon>
        <taxon>Lachnospirales</taxon>
        <taxon>Lachnospiraceae</taxon>
        <taxon>Moryella</taxon>
    </lineage>
</organism>
<proteinExistence type="predicted"/>
<name>A0AAE3V899_9FIRM</name>
<dbReference type="SMART" id="SM00419">
    <property type="entry name" value="HTH_CRP"/>
    <property type="match status" value="1"/>
</dbReference>
<feature type="domain" description="Cyclic nucleotide-binding" evidence="4">
    <location>
        <begin position="16"/>
        <end position="120"/>
    </location>
</feature>
<evidence type="ECO:0000256" key="1">
    <source>
        <dbReference type="ARBA" id="ARBA00023015"/>
    </source>
</evidence>
<dbReference type="Pfam" id="PF13545">
    <property type="entry name" value="HTH_Crp_2"/>
    <property type="match status" value="1"/>
</dbReference>
<sequence>MLQINAIHHSLQQCRLFTGIPESAYTEVLHTLQAKRHAYPKNEAILNIGDHSHRAGIIISGTVEISFYDESGNCVNMRHISAGEIFGAALVCAGVKGSPMQLRAISDCELLFLDFEALMEPAASVSPHCMQIALNLMQDFARRSLFLNQKIRIMGQKKLRDKLKIYFASFPGSESGSIHLPFSRTELAEYLYADRSALSRELSRMREEGLIDWTGREIHILDKNFLQS</sequence>
<evidence type="ECO:0000256" key="2">
    <source>
        <dbReference type="ARBA" id="ARBA00023125"/>
    </source>
</evidence>
<evidence type="ECO:0000313" key="7">
    <source>
        <dbReference type="Proteomes" id="UP001241537"/>
    </source>
</evidence>
<dbReference type="InterPro" id="IPR014710">
    <property type="entry name" value="RmlC-like_jellyroll"/>
</dbReference>
<dbReference type="Pfam" id="PF00027">
    <property type="entry name" value="cNMP_binding"/>
    <property type="match status" value="1"/>
</dbReference>
<keyword evidence="2" id="KW-0238">DNA-binding</keyword>
<evidence type="ECO:0000313" key="6">
    <source>
        <dbReference type="EMBL" id="MDQ0151606.1"/>
    </source>
</evidence>
<reference evidence="6" key="1">
    <citation type="submission" date="2023-07" db="EMBL/GenBank/DDBJ databases">
        <title>Genomic Encyclopedia of Type Strains, Phase IV (KMG-IV): sequencing the most valuable type-strain genomes for metagenomic binning, comparative biology and taxonomic classification.</title>
        <authorList>
            <person name="Goeker M."/>
        </authorList>
    </citation>
    <scope>NUCLEOTIDE SEQUENCE</scope>
    <source>
        <strain evidence="6">DSM 19659</strain>
    </source>
</reference>
<dbReference type="InterPro" id="IPR012318">
    <property type="entry name" value="HTH_CRP"/>
</dbReference>
<dbReference type="SUPFAM" id="SSF46785">
    <property type="entry name" value="Winged helix' DNA-binding domain"/>
    <property type="match status" value="1"/>
</dbReference>
<dbReference type="GO" id="GO:0003700">
    <property type="term" value="F:DNA-binding transcription factor activity"/>
    <property type="evidence" value="ECO:0007669"/>
    <property type="project" value="TreeGrafter"/>
</dbReference>
<gene>
    <name evidence="6" type="ORF">J2S20_000286</name>
</gene>
<dbReference type="SMART" id="SM00100">
    <property type="entry name" value="cNMP"/>
    <property type="match status" value="1"/>
</dbReference>
<keyword evidence="3" id="KW-0804">Transcription</keyword>
<dbReference type="Gene3D" id="2.60.120.10">
    <property type="entry name" value="Jelly Rolls"/>
    <property type="match status" value="1"/>
</dbReference>
<evidence type="ECO:0000256" key="3">
    <source>
        <dbReference type="ARBA" id="ARBA00023163"/>
    </source>
</evidence>
<keyword evidence="7" id="KW-1185">Reference proteome</keyword>
<dbReference type="GO" id="GO:0003677">
    <property type="term" value="F:DNA binding"/>
    <property type="evidence" value="ECO:0007669"/>
    <property type="project" value="UniProtKB-KW"/>
</dbReference>
<dbReference type="SUPFAM" id="SSF51206">
    <property type="entry name" value="cAMP-binding domain-like"/>
    <property type="match status" value="1"/>
</dbReference>
<feature type="domain" description="HTH crp-type" evidence="5">
    <location>
        <begin position="157"/>
        <end position="224"/>
    </location>
</feature>
<dbReference type="PANTHER" id="PTHR24567">
    <property type="entry name" value="CRP FAMILY TRANSCRIPTIONAL REGULATORY PROTEIN"/>
    <property type="match status" value="1"/>
</dbReference>
<keyword evidence="1" id="KW-0805">Transcription regulation</keyword>
<accession>A0AAE3V899</accession>
<dbReference type="InterPro" id="IPR050397">
    <property type="entry name" value="Env_Response_Regulators"/>
</dbReference>
<dbReference type="CDD" id="cd00038">
    <property type="entry name" value="CAP_ED"/>
    <property type="match status" value="1"/>
</dbReference>
<comment type="caution">
    <text evidence="6">The sequence shown here is derived from an EMBL/GenBank/DDBJ whole genome shotgun (WGS) entry which is preliminary data.</text>
</comment>
<dbReference type="EMBL" id="JAUSTO010000002">
    <property type="protein sequence ID" value="MDQ0151606.1"/>
    <property type="molecule type" value="Genomic_DNA"/>
</dbReference>
<dbReference type="RefSeq" id="WP_106612962.1">
    <property type="nucleotide sequence ID" value="NZ_JAUSTO010000002.1"/>
</dbReference>
<dbReference type="AlphaFoldDB" id="A0AAE3V899"/>
<evidence type="ECO:0000259" key="5">
    <source>
        <dbReference type="PROSITE" id="PS51063"/>
    </source>
</evidence>